<dbReference type="GO" id="GO:0010468">
    <property type="term" value="P:regulation of gene expression"/>
    <property type="evidence" value="ECO:0007669"/>
    <property type="project" value="TreeGrafter"/>
</dbReference>
<protein>
    <submittedName>
        <fullName evidence="4">DUF926-domain-containing protein</fullName>
    </submittedName>
</protein>
<reference evidence="4 5" key="1">
    <citation type="journal article" date="2015" name="Genome Biol. Evol.">
        <title>Phylogenomic analyses indicate that early fungi evolved digesting cell walls of algal ancestors of land plants.</title>
        <authorList>
            <person name="Chang Y."/>
            <person name="Wang S."/>
            <person name="Sekimoto S."/>
            <person name="Aerts A.L."/>
            <person name="Choi C."/>
            <person name="Clum A."/>
            <person name="LaButti K.M."/>
            <person name="Lindquist E.A."/>
            <person name="Yee Ngan C."/>
            <person name="Ohm R.A."/>
            <person name="Salamov A.A."/>
            <person name="Grigoriev I.V."/>
            <person name="Spatafora J.W."/>
            <person name="Berbee M.L."/>
        </authorList>
    </citation>
    <scope>NUCLEOTIDE SEQUENCE [LARGE SCALE GENOMIC DNA]</scope>
    <source>
        <strain evidence="4 5">NRRL 1564</strain>
    </source>
</reference>
<dbReference type="InterPro" id="IPR040466">
    <property type="entry name" value="NKAP"/>
</dbReference>
<dbReference type="EMBL" id="KZ303537">
    <property type="protein sequence ID" value="PIA13428.1"/>
    <property type="molecule type" value="Genomic_DNA"/>
</dbReference>
<feature type="domain" description="NF-kappa-B-activating protein C-terminal" evidence="3">
    <location>
        <begin position="23"/>
        <end position="121"/>
    </location>
</feature>
<sequence length="124" mass="14162">MEEQDIGPLPLHEQIPATLTEGDFGKALLPGEGSAMVAYLQADQRIPRRGEVGMDQNMIERLENSGYVMSGNRHRRMNAVRVRKENQVVSAEEKRQMLLQNQEERLKKEAQVIAGFREMLSKKK</sequence>
<dbReference type="AlphaFoldDB" id="A0A2G5B330"/>
<dbReference type="Proteomes" id="UP000242474">
    <property type="component" value="Unassembled WGS sequence"/>
</dbReference>
<feature type="coiled-coil region" evidence="2">
    <location>
        <begin position="81"/>
        <end position="109"/>
    </location>
</feature>
<dbReference type="Pfam" id="PF06047">
    <property type="entry name" value="Nkap_C"/>
    <property type="match status" value="1"/>
</dbReference>
<name>A0A2G5B330_COERN</name>
<dbReference type="STRING" id="763665.A0A2G5B330"/>
<accession>A0A2G5B330</accession>
<evidence type="ECO:0000256" key="2">
    <source>
        <dbReference type="SAM" id="Coils"/>
    </source>
</evidence>
<evidence type="ECO:0000259" key="3">
    <source>
        <dbReference type="Pfam" id="PF06047"/>
    </source>
</evidence>
<organism evidence="4 5">
    <name type="scientific">Coemansia reversa (strain ATCC 12441 / NRRL 1564)</name>
    <dbReference type="NCBI Taxonomy" id="763665"/>
    <lineage>
        <taxon>Eukaryota</taxon>
        <taxon>Fungi</taxon>
        <taxon>Fungi incertae sedis</taxon>
        <taxon>Zoopagomycota</taxon>
        <taxon>Kickxellomycotina</taxon>
        <taxon>Kickxellomycetes</taxon>
        <taxon>Kickxellales</taxon>
        <taxon>Kickxellaceae</taxon>
        <taxon>Coemansia</taxon>
    </lineage>
</organism>
<evidence type="ECO:0000313" key="5">
    <source>
        <dbReference type="Proteomes" id="UP000242474"/>
    </source>
</evidence>
<gene>
    <name evidence="4" type="ORF">COEREDRAFT_49188</name>
</gene>
<dbReference type="GO" id="GO:0005634">
    <property type="term" value="C:nucleus"/>
    <property type="evidence" value="ECO:0007669"/>
    <property type="project" value="TreeGrafter"/>
</dbReference>
<proteinExistence type="inferred from homology"/>
<dbReference type="PANTHER" id="PTHR13087">
    <property type="entry name" value="NF-KAPPA B ACTIVATING PROTEIN"/>
    <property type="match status" value="1"/>
</dbReference>
<keyword evidence="5" id="KW-1185">Reference proteome</keyword>
<comment type="similarity">
    <text evidence="1">Belongs to the NKAP family.</text>
</comment>
<dbReference type="InterPro" id="IPR009269">
    <property type="entry name" value="NKAP_C"/>
</dbReference>
<evidence type="ECO:0000256" key="1">
    <source>
        <dbReference type="ARBA" id="ARBA00009313"/>
    </source>
</evidence>
<keyword evidence="2" id="KW-0175">Coiled coil</keyword>
<evidence type="ECO:0000313" key="4">
    <source>
        <dbReference type="EMBL" id="PIA13428.1"/>
    </source>
</evidence>
<dbReference type="OrthoDB" id="273141at2759"/>
<dbReference type="PANTHER" id="PTHR13087:SF0">
    <property type="entry name" value="NFKB ACTIVATING PROTEIN LIKE"/>
    <property type="match status" value="1"/>
</dbReference>
<dbReference type="GO" id="GO:0003682">
    <property type="term" value="F:chromatin binding"/>
    <property type="evidence" value="ECO:0007669"/>
    <property type="project" value="InterPro"/>
</dbReference>